<comment type="caution">
    <text evidence="5">The sequence shown here is derived from an EMBL/GenBank/DDBJ whole genome shotgun (WGS) entry which is preliminary data.</text>
</comment>
<proteinExistence type="predicted"/>
<evidence type="ECO:0000259" key="4">
    <source>
        <dbReference type="PROSITE" id="PS50949"/>
    </source>
</evidence>
<evidence type="ECO:0000256" key="1">
    <source>
        <dbReference type="ARBA" id="ARBA00023015"/>
    </source>
</evidence>
<name>A0ABP8X2V0_9ACTN</name>
<dbReference type="InterPro" id="IPR036388">
    <property type="entry name" value="WH-like_DNA-bd_sf"/>
</dbReference>
<dbReference type="PANTHER" id="PTHR43537">
    <property type="entry name" value="TRANSCRIPTIONAL REGULATOR, GNTR FAMILY"/>
    <property type="match status" value="1"/>
</dbReference>
<dbReference type="InterPro" id="IPR008920">
    <property type="entry name" value="TF_FadR/GntR_C"/>
</dbReference>
<keyword evidence="1" id="KW-0805">Transcription regulation</keyword>
<evidence type="ECO:0000313" key="5">
    <source>
        <dbReference type="EMBL" id="GAA4699767.1"/>
    </source>
</evidence>
<dbReference type="InterPro" id="IPR036390">
    <property type="entry name" value="WH_DNA-bd_sf"/>
</dbReference>
<dbReference type="Gene3D" id="1.10.10.10">
    <property type="entry name" value="Winged helix-like DNA-binding domain superfamily/Winged helix DNA-binding domain"/>
    <property type="match status" value="1"/>
</dbReference>
<evidence type="ECO:0000256" key="3">
    <source>
        <dbReference type="ARBA" id="ARBA00023163"/>
    </source>
</evidence>
<dbReference type="Pfam" id="PF00392">
    <property type="entry name" value="GntR"/>
    <property type="match status" value="1"/>
</dbReference>
<dbReference type="EMBL" id="BAABIM010000006">
    <property type="protein sequence ID" value="GAA4699767.1"/>
    <property type="molecule type" value="Genomic_DNA"/>
</dbReference>
<keyword evidence="2" id="KW-0238">DNA-binding</keyword>
<dbReference type="SUPFAM" id="SSF46785">
    <property type="entry name" value="Winged helix' DNA-binding domain"/>
    <property type="match status" value="1"/>
</dbReference>
<dbReference type="CDD" id="cd07377">
    <property type="entry name" value="WHTH_GntR"/>
    <property type="match status" value="1"/>
</dbReference>
<dbReference type="PROSITE" id="PS50949">
    <property type="entry name" value="HTH_GNTR"/>
    <property type="match status" value="1"/>
</dbReference>
<dbReference type="PRINTS" id="PR00035">
    <property type="entry name" value="HTHGNTR"/>
</dbReference>
<dbReference type="Pfam" id="PF07729">
    <property type="entry name" value="FCD"/>
    <property type="match status" value="1"/>
</dbReference>
<keyword evidence="3" id="KW-0804">Transcription</keyword>
<evidence type="ECO:0000313" key="6">
    <source>
        <dbReference type="Proteomes" id="UP001500621"/>
    </source>
</evidence>
<dbReference type="InterPro" id="IPR011711">
    <property type="entry name" value="GntR_C"/>
</dbReference>
<keyword evidence="6" id="KW-1185">Reference proteome</keyword>
<dbReference type="RefSeq" id="WP_345273194.1">
    <property type="nucleotide sequence ID" value="NZ_BAABIM010000006.1"/>
</dbReference>
<dbReference type="SMART" id="SM00895">
    <property type="entry name" value="FCD"/>
    <property type="match status" value="1"/>
</dbReference>
<dbReference type="Proteomes" id="UP001500621">
    <property type="component" value="Unassembled WGS sequence"/>
</dbReference>
<gene>
    <name evidence="5" type="ORF">GCM10023226_43250</name>
</gene>
<evidence type="ECO:0000256" key="2">
    <source>
        <dbReference type="ARBA" id="ARBA00023125"/>
    </source>
</evidence>
<dbReference type="PANTHER" id="PTHR43537:SF5">
    <property type="entry name" value="UXU OPERON TRANSCRIPTIONAL REGULATOR"/>
    <property type="match status" value="1"/>
</dbReference>
<feature type="domain" description="HTH gntR-type" evidence="4">
    <location>
        <begin position="16"/>
        <end position="88"/>
    </location>
</feature>
<protein>
    <submittedName>
        <fullName evidence="5">FCD domain-containing protein</fullName>
    </submittedName>
</protein>
<dbReference type="InterPro" id="IPR000524">
    <property type="entry name" value="Tscrpt_reg_HTH_GntR"/>
</dbReference>
<reference evidence="6" key="1">
    <citation type="journal article" date="2019" name="Int. J. Syst. Evol. Microbiol.">
        <title>The Global Catalogue of Microorganisms (GCM) 10K type strain sequencing project: providing services to taxonomists for standard genome sequencing and annotation.</title>
        <authorList>
            <consortium name="The Broad Institute Genomics Platform"/>
            <consortium name="The Broad Institute Genome Sequencing Center for Infectious Disease"/>
            <person name="Wu L."/>
            <person name="Ma J."/>
        </authorList>
    </citation>
    <scope>NUCLEOTIDE SEQUENCE [LARGE SCALE GENOMIC DNA]</scope>
    <source>
        <strain evidence="6">JCM 18127</strain>
    </source>
</reference>
<dbReference type="Gene3D" id="1.20.120.530">
    <property type="entry name" value="GntR ligand-binding domain-like"/>
    <property type="match status" value="1"/>
</dbReference>
<dbReference type="SUPFAM" id="SSF48008">
    <property type="entry name" value="GntR ligand-binding domain-like"/>
    <property type="match status" value="1"/>
</dbReference>
<organism evidence="5 6">
    <name type="scientific">Nocardioides nanhaiensis</name>
    <dbReference type="NCBI Taxonomy" id="1476871"/>
    <lineage>
        <taxon>Bacteria</taxon>
        <taxon>Bacillati</taxon>
        <taxon>Actinomycetota</taxon>
        <taxon>Actinomycetes</taxon>
        <taxon>Propionibacteriales</taxon>
        <taxon>Nocardioidaceae</taxon>
        <taxon>Nocardioides</taxon>
    </lineage>
</organism>
<dbReference type="SMART" id="SM00345">
    <property type="entry name" value="HTH_GNTR"/>
    <property type="match status" value="1"/>
</dbReference>
<sequence>MSGEVAGPSWQPVPRARAHELVIAAIEGQILAGTLTVGDPLPPERDLAARLQVSRAGVREAIRVLEGQGVVRSHVGSGQGAGTFIAALPSTGLTRFLRLHVALGNFDLDEVVESRVALERTSAALTARHAGPEDLAPVTAALEAMDEPAIAPETFNLHDTAFHVAIAWAGGNRLVAEMTTAIRDSMRLPLQAAMRQTSDWAQVCAELRTEHHAIHTALADRDADRAAELTEAHIRRSYAVLFPR</sequence>
<accession>A0ABP8X2V0</accession>